<reference evidence="1" key="1">
    <citation type="journal article" date="2021" name="Proc. Natl. Acad. Sci. U.S.A.">
        <title>A Catalog of Tens of Thousands of Viruses from Human Metagenomes Reveals Hidden Associations with Chronic Diseases.</title>
        <authorList>
            <person name="Tisza M.J."/>
            <person name="Buck C.B."/>
        </authorList>
    </citation>
    <scope>NUCLEOTIDE SEQUENCE</scope>
    <source>
        <strain evidence="1">CtNQV2</strain>
    </source>
</reference>
<organism evidence="1">
    <name type="scientific">Myoviridae sp. ctNQV2</name>
    <dbReference type="NCBI Taxonomy" id="2827683"/>
    <lineage>
        <taxon>Viruses</taxon>
        <taxon>Duplodnaviria</taxon>
        <taxon>Heunggongvirae</taxon>
        <taxon>Uroviricota</taxon>
        <taxon>Caudoviricetes</taxon>
    </lineage>
</organism>
<proteinExistence type="predicted"/>
<sequence>MKTIQIKKYGIRHTSPTFCNAGGVSVFPYGEENDIARISIFSLNALRTFFEDNISTTEMLEVIDKEGNIIFEGSFEELCNKLKE</sequence>
<evidence type="ECO:0000313" key="1">
    <source>
        <dbReference type="EMBL" id="DAF43981.1"/>
    </source>
</evidence>
<protein>
    <submittedName>
        <fullName evidence="1">Uncharacterized protein</fullName>
    </submittedName>
</protein>
<name>A0A8S5RZ16_9CAUD</name>
<dbReference type="EMBL" id="BK032510">
    <property type="protein sequence ID" value="DAF43981.1"/>
    <property type="molecule type" value="Genomic_DNA"/>
</dbReference>
<accession>A0A8S5RZ16</accession>